<name>A0A1H1PEW8_9MICO</name>
<evidence type="ECO:0000259" key="1">
    <source>
        <dbReference type="Pfam" id="PF01266"/>
    </source>
</evidence>
<evidence type="ECO:0000313" key="3">
    <source>
        <dbReference type="Proteomes" id="UP000199649"/>
    </source>
</evidence>
<sequence length="456" mass="49405">MTANGGVSFWWQQLGVPEQRPALDGDLDVDAAIVGAGLTGLWAAHALAAQQPGIRIAVLERRFAGFGASGRNGGWLTNSVTGGRAQYERTHGRHAAIAQQRAMDDAVDDVIRWAAEAGVDADIVKGGELEIARTPAQLARLRSAHAAEATWPGTDVELWGAAQLRERIRVDGALGGLWHPHCARVHPAKLVRGLAREVERLGARIYEGTTVREIRPGLAITDRGTVRAEHVLRATEGFTADLAGHHRDWLPMNSSMIVTDPLPRSFWDAVGWRGGETLGDFAHVYMYAQRTADDRIAFGGRGVPYRYGSRVDDDGRTQERAVRSLTELLHAFFPLAADVPIAHAWSGVLGVPRDWSASVGLDRATGLGWAGGYVGTGVTATNLAGRTLADLVLGRDTELTRLPWVGHRAPRWEPEPLRWLAVQGIYGAYRLADRHESMGGRRTSPIASLADLISGR</sequence>
<dbReference type="EMBL" id="LT629734">
    <property type="protein sequence ID" value="SDS09811.1"/>
    <property type="molecule type" value="Genomic_DNA"/>
</dbReference>
<dbReference type="InterPro" id="IPR006076">
    <property type="entry name" value="FAD-dep_OxRdtase"/>
</dbReference>
<dbReference type="STRING" id="684552.SAMN04489719_1538"/>
<dbReference type="AlphaFoldDB" id="A0A1H1PEW8"/>
<proteinExistence type="predicted"/>
<accession>A0A1H1PEW8</accession>
<protein>
    <submittedName>
        <fullName evidence="2">Glycine/D-amino acid oxidase</fullName>
    </submittedName>
</protein>
<dbReference type="InterPro" id="IPR036188">
    <property type="entry name" value="FAD/NAD-bd_sf"/>
</dbReference>
<dbReference type="GO" id="GO:0005737">
    <property type="term" value="C:cytoplasm"/>
    <property type="evidence" value="ECO:0007669"/>
    <property type="project" value="TreeGrafter"/>
</dbReference>
<evidence type="ECO:0000313" key="2">
    <source>
        <dbReference type="EMBL" id="SDS09811.1"/>
    </source>
</evidence>
<gene>
    <name evidence="2" type="ORF">SAMN04489719_1538</name>
</gene>
<dbReference type="SUPFAM" id="SSF51905">
    <property type="entry name" value="FAD/NAD(P)-binding domain"/>
    <property type="match status" value="1"/>
</dbReference>
<dbReference type="PANTHER" id="PTHR13847">
    <property type="entry name" value="SARCOSINE DEHYDROGENASE-RELATED"/>
    <property type="match status" value="1"/>
</dbReference>
<dbReference type="Pfam" id="PF01266">
    <property type="entry name" value="DAO"/>
    <property type="match status" value="1"/>
</dbReference>
<reference evidence="3" key="1">
    <citation type="submission" date="2016-10" db="EMBL/GenBank/DDBJ databases">
        <authorList>
            <person name="Varghese N."/>
            <person name="Submissions S."/>
        </authorList>
    </citation>
    <scope>NUCLEOTIDE SEQUENCE [LARGE SCALE GENOMIC DNA]</scope>
    <source>
        <strain evidence="3">DSM 22965</strain>
    </source>
</reference>
<dbReference type="RefSeq" id="WP_231945439.1">
    <property type="nucleotide sequence ID" value="NZ_LT629734.1"/>
</dbReference>
<dbReference type="Gene3D" id="3.30.9.10">
    <property type="entry name" value="D-Amino Acid Oxidase, subunit A, domain 2"/>
    <property type="match status" value="1"/>
</dbReference>
<dbReference type="Gene3D" id="3.50.50.60">
    <property type="entry name" value="FAD/NAD(P)-binding domain"/>
    <property type="match status" value="1"/>
</dbReference>
<dbReference type="Proteomes" id="UP000199649">
    <property type="component" value="Chromosome I"/>
</dbReference>
<keyword evidence="3" id="KW-1185">Reference proteome</keyword>
<dbReference type="PANTHER" id="PTHR13847:SF285">
    <property type="entry name" value="FAD DEPENDENT OXIDOREDUCTASE DOMAIN-CONTAINING PROTEIN"/>
    <property type="match status" value="1"/>
</dbReference>
<feature type="domain" description="FAD dependent oxidoreductase" evidence="1">
    <location>
        <begin position="30"/>
        <end position="391"/>
    </location>
</feature>
<organism evidence="2 3">
    <name type="scientific">Agrococcus carbonis</name>
    <dbReference type="NCBI Taxonomy" id="684552"/>
    <lineage>
        <taxon>Bacteria</taxon>
        <taxon>Bacillati</taxon>
        <taxon>Actinomycetota</taxon>
        <taxon>Actinomycetes</taxon>
        <taxon>Micrococcales</taxon>
        <taxon>Microbacteriaceae</taxon>
        <taxon>Agrococcus</taxon>
    </lineage>
</organism>